<evidence type="ECO:0000313" key="3">
    <source>
        <dbReference type="Proteomes" id="UP000029060"/>
    </source>
</evidence>
<gene>
    <name evidence="2" type="ORF">BMERY_1652</name>
</gene>
<keyword evidence="1" id="KW-0472">Membrane</keyword>
<feature type="transmembrane region" description="Helical" evidence="1">
    <location>
        <begin position="43"/>
        <end position="64"/>
    </location>
</feature>
<keyword evidence="3" id="KW-1185">Reference proteome</keyword>
<reference evidence="2 3" key="1">
    <citation type="submission" date="2014-03" db="EMBL/GenBank/DDBJ databases">
        <title>Genomics of Bifidobacteria.</title>
        <authorList>
            <person name="Ventura M."/>
            <person name="Milani C."/>
            <person name="Lugli G.A."/>
        </authorList>
    </citation>
    <scope>NUCLEOTIDE SEQUENCE [LARGE SCALE GENOMIC DNA]</scope>
    <source>
        <strain evidence="2 3">LMG 11341</strain>
    </source>
</reference>
<protein>
    <submittedName>
        <fullName evidence="2">Uncharacterized protein</fullName>
    </submittedName>
</protein>
<evidence type="ECO:0000256" key="1">
    <source>
        <dbReference type="SAM" id="Phobius"/>
    </source>
</evidence>
<comment type="caution">
    <text evidence="2">The sequence shown here is derived from an EMBL/GenBank/DDBJ whole genome shotgun (WGS) entry which is preliminary data.</text>
</comment>
<dbReference type="EMBL" id="JGZC01000002">
    <property type="protein sequence ID" value="KFI71408.1"/>
    <property type="molecule type" value="Genomic_DNA"/>
</dbReference>
<feature type="transmembrane region" description="Helical" evidence="1">
    <location>
        <begin position="20"/>
        <end position="37"/>
    </location>
</feature>
<evidence type="ECO:0000313" key="2">
    <source>
        <dbReference type="EMBL" id="KFI71408.1"/>
    </source>
</evidence>
<keyword evidence="1" id="KW-1133">Transmembrane helix</keyword>
<name>A0A087BK58_9BIFI</name>
<dbReference type="RefSeq" id="WP_156098187.1">
    <property type="nucleotide sequence ID" value="NZ_JGZC01000002.1"/>
</dbReference>
<sequence length="93" mass="10175">MIKTLKKLFGGINLTWPKLIISAIVAGILTAVIAMIPELHYTSFNAITVTLEVWILFGIIIIMNSKSNIDSALKCFVFFSDFSTAGLSDSSTF</sequence>
<organism evidence="2 3">
    <name type="scientific">Bifidobacterium merycicum</name>
    <dbReference type="NCBI Taxonomy" id="78345"/>
    <lineage>
        <taxon>Bacteria</taxon>
        <taxon>Bacillati</taxon>
        <taxon>Actinomycetota</taxon>
        <taxon>Actinomycetes</taxon>
        <taxon>Bifidobacteriales</taxon>
        <taxon>Bifidobacteriaceae</taxon>
        <taxon>Bifidobacterium</taxon>
    </lineage>
</organism>
<accession>A0A087BK58</accession>
<keyword evidence="1" id="KW-0812">Transmembrane</keyword>
<dbReference type="AlphaFoldDB" id="A0A087BK58"/>
<proteinExistence type="predicted"/>
<dbReference type="Proteomes" id="UP000029060">
    <property type="component" value="Unassembled WGS sequence"/>
</dbReference>
<dbReference type="OrthoDB" id="1818256at2"/>
<dbReference type="eggNOG" id="ENOG5031XJE">
    <property type="taxonomic scope" value="Bacteria"/>
</dbReference>